<proteinExistence type="predicted"/>
<dbReference type="GO" id="GO:0043683">
    <property type="term" value="P:type IV pilus assembly"/>
    <property type="evidence" value="ECO:0007669"/>
    <property type="project" value="InterPro"/>
</dbReference>
<organism evidence="1 2">
    <name type="scientific">Pseudomonas laurentiana</name>
    <dbReference type="NCBI Taxonomy" id="2364649"/>
    <lineage>
        <taxon>Bacteria</taxon>
        <taxon>Pseudomonadati</taxon>
        <taxon>Pseudomonadota</taxon>
        <taxon>Gammaproteobacteria</taxon>
        <taxon>Pseudomonadales</taxon>
        <taxon>Pseudomonadaceae</taxon>
        <taxon>Pseudomonas</taxon>
    </lineage>
</organism>
<evidence type="ECO:0000313" key="2">
    <source>
        <dbReference type="Proteomes" id="UP000471751"/>
    </source>
</evidence>
<dbReference type="Pfam" id="PF04351">
    <property type="entry name" value="PilP"/>
    <property type="match status" value="1"/>
</dbReference>
<dbReference type="Gene3D" id="3.30.70.60">
    <property type="match status" value="1"/>
</dbReference>
<dbReference type="Gene3D" id="2.30.30.830">
    <property type="match status" value="1"/>
</dbReference>
<accession>A0A6I5RRF5</accession>
<dbReference type="InterPro" id="IPR007445">
    <property type="entry name" value="PilO"/>
</dbReference>
<comment type="caution">
    <text evidence="1">The sequence shown here is derived from an EMBL/GenBank/DDBJ whole genome shotgun (WGS) entry which is preliminary data.</text>
</comment>
<dbReference type="PANTHER" id="PTHR39555:SF1">
    <property type="entry name" value="TYPE IV PILUS INNER MEMBRANE COMPONENT PILO"/>
    <property type="match status" value="1"/>
</dbReference>
<dbReference type="InterPro" id="IPR014717">
    <property type="entry name" value="Transl_elong_EF1B/ribsomal_bS6"/>
</dbReference>
<dbReference type="AlphaFoldDB" id="A0A6I5RRF5"/>
<dbReference type="EMBL" id="JAAHBT010000153">
    <property type="protein sequence ID" value="NES10702.1"/>
    <property type="molecule type" value="Genomic_DNA"/>
</dbReference>
<dbReference type="Pfam" id="PF04350">
    <property type="entry name" value="PilO"/>
    <property type="match status" value="1"/>
</dbReference>
<dbReference type="Proteomes" id="UP000471751">
    <property type="component" value="Unassembled WGS sequence"/>
</dbReference>
<dbReference type="PANTHER" id="PTHR39555">
    <property type="entry name" value="FIMBRIAL ASSEMBLY PROTEIN PILO-LIKE PROTEIN-RELATED"/>
    <property type="match status" value="1"/>
</dbReference>
<gene>
    <name evidence="1" type="primary">pilO</name>
    <name evidence="1" type="ORF">G3O07_14725</name>
</gene>
<dbReference type="GO" id="GO:0043107">
    <property type="term" value="P:type IV pilus-dependent motility"/>
    <property type="evidence" value="ECO:0007669"/>
    <property type="project" value="InterPro"/>
</dbReference>
<protein>
    <submittedName>
        <fullName evidence="1">Type 4a pilus biogenesis protein PilO</fullName>
    </submittedName>
</protein>
<name>A0A6I5RRF5_9PSED</name>
<dbReference type="InterPro" id="IPR007446">
    <property type="entry name" value="PilP"/>
</dbReference>
<keyword evidence="2" id="KW-1185">Reference proteome</keyword>
<reference evidence="1 2" key="1">
    <citation type="submission" date="2020-02" db="EMBL/GenBank/DDBJ databases">
        <title>Broccoli isolated Pseudomonas sp.</title>
        <authorList>
            <person name="Fujikawa T."/>
            <person name="Sawada H."/>
        </authorList>
    </citation>
    <scope>NUCLEOTIDE SEQUENCE [LARGE SCALE GENOMIC DNA]</scope>
    <source>
        <strain evidence="1 2">JCM 32154</strain>
    </source>
</reference>
<evidence type="ECO:0000313" key="1">
    <source>
        <dbReference type="EMBL" id="NES10702.1"/>
    </source>
</evidence>
<sequence>MSRLAMFVGLEWGVLGGWSWRAKTALLVAALAAVAGLGYGFQVRDGLLQLELSVGREAALKLEIVEKSAQAALSEGYHRQIDALQRRLDTAGRRLQQGDGVARLLEDISRLGEGVLVEQFRLLEEVPHPYFIEQPLQLDATGAYPQLKALFAGLAGLSRIVTLTSLQLVPAEGKAPGQLQVRLLASTYRTGDLSQALELSALPVSGEVSASLSHDPFVAVEPPESRALLERLALEQFEMVGSLYGRQGRVALLSAAGSVHRIQLGDRLGSDHGRVVAISEHQIELVEQIFIEGRGWVERLAPWC</sequence>